<evidence type="ECO:0000259" key="1">
    <source>
        <dbReference type="Pfam" id="PF01425"/>
    </source>
</evidence>
<feature type="domain" description="Amidase" evidence="1">
    <location>
        <begin position="166"/>
        <end position="582"/>
    </location>
</feature>
<dbReference type="Pfam" id="PF01425">
    <property type="entry name" value="Amidase"/>
    <property type="match status" value="1"/>
</dbReference>
<dbReference type="EMBL" id="JANIEX010000201">
    <property type="protein sequence ID" value="KAJ3571120.1"/>
    <property type="molecule type" value="Genomic_DNA"/>
</dbReference>
<dbReference type="AlphaFoldDB" id="A0AAD5VWC2"/>
<gene>
    <name evidence="2" type="ORF">NP233_g3954</name>
</gene>
<dbReference type="Proteomes" id="UP001213000">
    <property type="component" value="Unassembled WGS sequence"/>
</dbReference>
<accession>A0AAD5VWC2</accession>
<comment type="caution">
    <text evidence="2">The sequence shown here is derived from an EMBL/GenBank/DDBJ whole genome shotgun (WGS) entry which is preliminary data.</text>
</comment>
<dbReference type="Gene3D" id="3.90.1300.10">
    <property type="entry name" value="Amidase signature (AS) domain"/>
    <property type="match status" value="1"/>
</dbReference>
<proteinExistence type="predicted"/>
<keyword evidence="3" id="KW-1185">Reference proteome</keyword>
<dbReference type="InterPro" id="IPR023631">
    <property type="entry name" value="Amidase_dom"/>
</dbReference>
<sequence>MHKSAFFTARTRQSVPSGHLNQQRPNFFLHTITAFVLFLLLWTSCQTYHSGGQFEIELFPDLYEASIERLQGGMEAGHFTSVDLVKSYFARIDEVNIRGPSLRAILEINPSALTQAALLDRERRTSGKRGPLHGVPVLIKVRSWHQPKFPFPVPKTKYALGQHRYGMNTTAGSFGLLGSIVPDDAGVVKRLRAAGAIILGKASMSEWAQWRGKVGSGWSGRGGQCINAYYPNGDPSGSSSGSAVAVSIGLATVALGTETDGSITLPSSNGNIVGIKPTVGLTSRAGVIPLSLNQDTVGPMARSMIDAVLVLSAISGKDKNDNATLNQPNKLPDYTNALDKNALRGKRLGVPRRVFLDDSISGNDPFVNIQFQKALEVIQELGATVIDPADMPSAEEIVRSHNETIVFNVDFKAGLNQWFDSLIENPSGVHSLAELIKFNNDHPDIERPPHYEDQSTLIAAEKTEGFNAEYYTALAANRDLGSRRGIDAVLQENQLDALVLPAMGLARVPAGEASNMYGYGNNVSSYFNGISAIAGYPIVTVPLGFYPDDVKIGYPSPGLVYPAPGVPFGLSFLGTAFSEYDLIGFGYSYEQATRTRLERKAYDSAIPKTQIRDIVQQSRASLSLIKITSPVIYE</sequence>
<dbReference type="PANTHER" id="PTHR42678:SF34">
    <property type="entry name" value="OS04G0183300 PROTEIN"/>
    <property type="match status" value="1"/>
</dbReference>
<dbReference type="InterPro" id="IPR036928">
    <property type="entry name" value="AS_sf"/>
</dbReference>
<name>A0AAD5VWC2_9AGAR</name>
<evidence type="ECO:0000313" key="2">
    <source>
        <dbReference type="EMBL" id="KAJ3571120.1"/>
    </source>
</evidence>
<dbReference type="PANTHER" id="PTHR42678">
    <property type="entry name" value="AMIDASE"/>
    <property type="match status" value="1"/>
</dbReference>
<protein>
    <recommendedName>
        <fullName evidence="1">Amidase domain-containing protein</fullName>
    </recommendedName>
</protein>
<reference evidence="2" key="1">
    <citation type="submission" date="2022-07" db="EMBL/GenBank/DDBJ databases">
        <title>Genome Sequence of Leucocoprinus birnbaumii.</title>
        <authorList>
            <person name="Buettner E."/>
        </authorList>
    </citation>
    <scope>NUCLEOTIDE SEQUENCE</scope>
    <source>
        <strain evidence="2">VT141</strain>
    </source>
</reference>
<evidence type="ECO:0000313" key="3">
    <source>
        <dbReference type="Proteomes" id="UP001213000"/>
    </source>
</evidence>
<organism evidence="2 3">
    <name type="scientific">Leucocoprinus birnbaumii</name>
    <dbReference type="NCBI Taxonomy" id="56174"/>
    <lineage>
        <taxon>Eukaryota</taxon>
        <taxon>Fungi</taxon>
        <taxon>Dikarya</taxon>
        <taxon>Basidiomycota</taxon>
        <taxon>Agaricomycotina</taxon>
        <taxon>Agaricomycetes</taxon>
        <taxon>Agaricomycetidae</taxon>
        <taxon>Agaricales</taxon>
        <taxon>Agaricineae</taxon>
        <taxon>Agaricaceae</taxon>
        <taxon>Leucocoprinus</taxon>
    </lineage>
</organism>
<dbReference type="SUPFAM" id="SSF75304">
    <property type="entry name" value="Amidase signature (AS) enzymes"/>
    <property type="match status" value="1"/>
</dbReference>